<sequence length="102" mass="11077">MLFSGVDSPLADTTPAPTLAPTRISNPPQATLGITTIYNTIEQQQKGVTAYDDILNYGIAVPFKLPPEFQVPASKKLFDKNVVPKLVDALGDSSVTKAWFHF</sequence>
<accession>D7E2F5</accession>
<dbReference type="RefSeq" id="WP_013191991.1">
    <property type="nucleotide sequence ID" value="NC_014248.1"/>
</dbReference>
<protein>
    <submittedName>
        <fullName evidence="2">Chitinase/cellulase</fullName>
    </submittedName>
</protein>
<name>D7E2F5_NOSA0</name>
<evidence type="ECO:0000313" key="2">
    <source>
        <dbReference type="EMBL" id="ADI64977.1"/>
    </source>
</evidence>
<keyword evidence="3" id="KW-1185">Reference proteome</keyword>
<feature type="region of interest" description="Disordered" evidence="1">
    <location>
        <begin position="1"/>
        <end position="27"/>
    </location>
</feature>
<reference evidence="2 3" key="1">
    <citation type="journal article" date="2010" name="PLoS ONE">
        <title>Genome erosion in a nitrogen-fixing vertically transmitted endosymbiotic multicellular cyanobacterium.</title>
        <authorList>
            <person name="Ran L."/>
            <person name="Larsson J."/>
            <person name="Vigil-Stenman T."/>
            <person name="Nylander J.A."/>
            <person name="Ininbergs K."/>
            <person name="Zheng W.W."/>
            <person name="Lapidus A."/>
            <person name="Lowry S."/>
            <person name="Haselkorn R."/>
            <person name="Bergman B."/>
        </authorList>
    </citation>
    <scope>NUCLEOTIDE SEQUENCE [LARGE SCALE GENOMIC DNA]</scope>
    <source>
        <strain evidence="2 3">0708</strain>
    </source>
</reference>
<dbReference type="KEGG" id="naz:Aazo_3299"/>
<proteinExistence type="predicted"/>
<evidence type="ECO:0000256" key="1">
    <source>
        <dbReference type="SAM" id="MobiDB-lite"/>
    </source>
</evidence>
<gene>
    <name evidence="2" type="ordered locus">Aazo_3299</name>
</gene>
<dbReference type="OrthoDB" id="495140at2"/>
<dbReference type="Proteomes" id="UP000001511">
    <property type="component" value="Chromosome"/>
</dbReference>
<feature type="compositionally biased region" description="Low complexity" evidence="1">
    <location>
        <begin position="9"/>
        <end position="22"/>
    </location>
</feature>
<organism evidence="2 3">
    <name type="scientific">Nostoc azollae (strain 0708)</name>
    <name type="common">Anabaena azollae (strain 0708)</name>
    <dbReference type="NCBI Taxonomy" id="551115"/>
    <lineage>
        <taxon>Bacteria</taxon>
        <taxon>Bacillati</taxon>
        <taxon>Cyanobacteriota</taxon>
        <taxon>Cyanophyceae</taxon>
        <taxon>Nostocales</taxon>
        <taxon>Nostocaceae</taxon>
        <taxon>Trichormus</taxon>
    </lineage>
</organism>
<dbReference type="HOGENOM" id="CLU_2274445_0_0_3"/>
<evidence type="ECO:0000313" key="3">
    <source>
        <dbReference type="Proteomes" id="UP000001511"/>
    </source>
</evidence>
<dbReference type="AlphaFoldDB" id="D7E2F5"/>
<dbReference type="EMBL" id="CP002059">
    <property type="protein sequence ID" value="ADI64977.1"/>
    <property type="molecule type" value="Genomic_DNA"/>
</dbReference>